<evidence type="ECO:0000313" key="1">
    <source>
        <dbReference type="EMBL" id="CAA9454076.1"/>
    </source>
</evidence>
<reference evidence="1" key="1">
    <citation type="submission" date="2020-02" db="EMBL/GenBank/DDBJ databases">
        <authorList>
            <person name="Meier V. D."/>
        </authorList>
    </citation>
    <scope>NUCLEOTIDE SEQUENCE</scope>
    <source>
        <strain evidence="1">AVDCRST_MAG28</strain>
    </source>
</reference>
<name>A0A6J4QZ86_9ACTN</name>
<feature type="non-terminal residue" evidence="1">
    <location>
        <position position="37"/>
    </location>
</feature>
<accession>A0A6J4QZ86</accession>
<dbReference type="AlphaFoldDB" id="A0A6J4QZ86"/>
<organism evidence="1">
    <name type="scientific">uncultured Rubrobacteraceae bacterium</name>
    <dbReference type="NCBI Taxonomy" id="349277"/>
    <lineage>
        <taxon>Bacteria</taxon>
        <taxon>Bacillati</taxon>
        <taxon>Actinomycetota</taxon>
        <taxon>Rubrobacteria</taxon>
        <taxon>Rubrobacterales</taxon>
        <taxon>Rubrobacteraceae</taxon>
        <taxon>environmental samples</taxon>
    </lineage>
</organism>
<gene>
    <name evidence="1" type="ORF">AVDCRST_MAG28-2143</name>
</gene>
<proteinExistence type="predicted"/>
<feature type="non-terminal residue" evidence="1">
    <location>
        <position position="1"/>
    </location>
</feature>
<sequence length="37" mass="4111">CSVISCWRISFRTAFTPSRTRGSTSSFTGRSNCFFGV</sequence>
<dbReference type="EMBL" id="CADCVE010000043">
    <property type="protein sequence ID" value="CAA9454076.1"/>
    <property type="molecule type" value="Genomic_DNA"/>
</dbReference>
<protein>
    <submittedName>
        <fullName evidence="1">Uncharacterized protein</fullName>
    </submittedName>
</protein>